<evidence type="ECO:0000313" key="2">
    <source>
        <dbReference type="Proteomes" id="UP000006057"/>
    </source>
</evidence>
<geneLocation type="plasmid" evidence="1 2">
    <name>pMYCCH.01</name>
</geneLocation>
<sequence length="242" mass="27632">MDLRQAHLPLLDRHFRALRAEQTHHNRLTHERSRLGQFFRRAHAELVALHAGRNGFLRQFRDIASTVRPLRRANEALPFAILPRGEQLRTFLDGLRSSGRYRGRQVDVQRVTVLEDIEKYFGADRCQWHEGAASSSGFDNDYVVLTIKSANNVEDHAVAISPLAGEHATYVVRKDCAQADWMTVLAQSKSEAREQGACSFHFTGSDPFNDMRAKVIDALECPRQEYLKRLAAASNNRRERQP</sequence>
<dbReference type="HOGENOM" id="CLU_1146202_0_0_11"/>
<reference evidence="1 2" key="1">
    <citation type="submission" date="2012-06" db="EMBL/GenBank/DDBJ databases">
        <title>Complete sequence of plasmid 1 of Mycobacterium chubuense NBB4.</title>
        <authorList>
            <consortium name="US DOE Joint Genome Institute"/>
            <person name="Lucas S."/>
            <person name="Han J."/>
            <person name="Lapidus A."/>
            <person name="Cheng J.-F."/>
            <person name="Goodwin L."/>
            <person name="Pitluck S."/>
            <person name="Peters L."/>
            <person name="Mikhailova N."/>
            <person name="Teshima H."/>
            <person name="Detter J.C."/>
            <person name="Han C."/>
            <person name="Tapia R."/>
            <person name="Land M."/>
            <person name="Hauser L."/>
            <person name="Kyrpides N."/>
            <person name="Ivanova N."/>
            <person name="Pagani I."/>
            <person name="Mattes T."/>
            <person name="Holmes A."/>
            <person name="Rutledge P."/>
            <person name="Paulsen I."/>
            <person name="Coleman N."/>
            <person name="Woyke T."/>
        </authorList>
    </citation>
    <scope>NUCLEOTIDE SEQUENCE [LARGE SCALE GENOMIC DNA]</scope>
    <source>
        <strain evidence="1 2">NBB4</strain>
        <plasmid evidence="1 2">pMYCCH.01</plasmid>
    </source>
</reference>
<dbReference type="EMBL" id="CP003054">
    <property type="protein sequence ID" value="AFM20137.1"/>
    <property type="molecule type" value="Genomic_DNA"/>
</dbReference>
<dbReference type="AlphaFoldDB" id="I4BS80"/>
<protein>
    <submittedName>
        <fullName evidence="1">Uncharacterized protein</fullName>
    </submittedName>
</protein>
<dbReference type="KEGG" id="mcb:Mycch_5468"/>
<name>I4BS80_MYCCN</name>
<keyword evidence="1" id="KW-0614">Plasmid</keyword>
<accession>I4BS80</accession>
<dbReference type="Proteomes" id="UP000006057">
    <property type="component" value="Plasmid pMYCCH.01"/>
</dbReference>
<keyword evidence="2" id="KW-1185">Reference proteome</keyword>
<evidence type="ECO:0000313" key="1">
    <source>
        <dbReference type="EMBL" id="AFM20137.1"/>
    </source>
</evidence>
<dbReference type="OrthoDB" id="4925962at2"/>
<gene>
    <name evidence="1" type="ordered locus">Mycch_5468</name>
</gene>
<dbReference type="RefSeq" id="WP_014805427.1">
    <property type="nucleotide sequence ID" value="NC_018022.1"/>
</dbReference>
<proteinExistence type="predicted"/>
<organism evidence="1 2">
    <name type="scientific">Mycolicibacterium chubuense (strain NBB4)</name>
    <name type="common">Mycobacterium chubuense</name>
    <dbReference type="NCBI Taxonomy" id="710421"/>
    <lineage>
        <taxon>Bacteria</taxon>
        <taxon>Bacillati</taxon>
        <taxon>Actinomycetota</taxon>
        <taxon>Actinomycetes</taxon>
        <taxon>Mycobacteriales</taxon>
        <taxon>Mycobacteriaceae</taxon>
        <taxon>Mycolicibacterium</taxon>
    </lineage>
</organism>